<feature type="domain" description="Mandelate racemase/muconate lactonizing enzyme C-terminal" evidence="2">
    <location>
        <begin position="142"/>
        <end position="236"/>
    </location>
</feature>
<reference evidence="3" key="1">
    <citation type="journal article" date="2012" name="Nat. Biotechnol.">
        <title>Reference genome sequence of the model plant Setaria.</title>
        <authorList>
            <person name="Bennetzen J.L."/>
            <person name="Schmutz J."/>
            <person name="Wang H."/>
            <person name="Percifield R."/>
            <person name="Hawkins J."/>
            <person name="Pontaroli A.C."/>
            <person name="Estep M."/>
            <person name="Feng L."/>
            <person name="Vaughn J.N."/>
            <person name="Grimwood J."/>
            <person name="Jenkins J."/>
            <person name="Barry K."/>
            <person name="Lindquist E."/>
            <person name="Hellsten U."/>
            <person name="Deshpande S."/>
            <person name="Wang X."/>
            <person name="Wu X."/>
            <person name="Mitros T."/>
            <person name="Triplett J."/>
            <person name="Yang X."/>
            <person name="Ye C.Y."/>
            <person name="Mauro-Herrera M."/>
            <person name="Wang L."/>
            <person name="Li P."/>
            <person name="Sharma M."/>
            <person name="Sharma R."/>
            <person name="Ronald P.C."/>
            <person name="Panaud O."/>
            <person name="Kellogg E.A."/>
            <person name="Brutnell T.P."/>
            <person name="Doust A.N."/>
            <person name="Tuskan G.A."/>
            <person name="Rokhsar D."/>
            <person name="Devos K.M."/>
        </authorList>
    </citation>
    <scope>NUCLEOTIDE SEQUENCE [LARGE SCALE GENOMIC DNA]</scope>
    <source>
        <strain evidence="3">Yugu1</strain>
    </source>
</reference>
<dbReference type="InterPro" id="IPR029017">
    <property type="entry name" value="Enolase-like_N"/>
</dbReference>
<dbReference type="GO" id="GO:0046872">
    <property type="term" value="F:metal ion binding"/>
    <property type="evidence" value="ECO:0007669"/>
    <property type="project" value="UniProtKB-KW"/>
</dbReference>
<evidence type="ECO:0000313" key="3">
    <source>
        <dbReference type="EMBL" id="RCV43852.1"/>
    </source>
</evidence>
<dbReference type="InterPro" id="IPR036849">
    <property type="entry name" value="Enolase-like_C_sf"/>
</dbReference>
<dbReference type="Gene3D" id="3.20.20.120">
    <property type="entry name" value="Enolase-like C-terminal domain"/>
    <property type="match status" value="2"/>
</dbReference>
<gene>
    <name evidence="3" type="ORF">SETIT_9G327200v2</name>
</gene>
<dbReference type="Gene3D" id="3.30.390.10">
    <property type="entry name" value="Enolase-like, N-terminal domain"/>
    <property type="match status" value="1"/>
</dbReference>
<dbReference type="PANTHER" id="PTHR48073">
    <property type="entry name" value="O-SUCCINYLBENZOATE SYNTHASE-RELATED"/>
    <property type="match status" value="1"/>
</dbReference>
<dbReference type="EMBL" id="CM003536">
    <property type="protein sequence ID" value="RCV43852.1"/>
    <property type="molecule type" value="Genomic_DNA"/>
</dbReference>
<evidence type="ECO:0000256" key="1">
    <source>
        <dbReference type="ARBA" id="ARBA00022723"/>
    </source>
</evidence>
<dbReference type="GO" id="GO:0003824">
    <property type="term" value="F:catalytic activity"/>
    <property type="evidence" value="ECO:0007669"/>
    <property type="project" value="UniProtKB-ARBA"/>
</dbReference>
<organism evidence="3">
    <name type="scientific">Setaria italica</name>
    <name type="common">Foxtail millet</name>
    <name type="synonym">Panicum italicum</name>
    <dbReference type="NCBI Taxonomy" id="4555"/>
    <lineage>
        <taxon>Eukaryota</taxon>
        <taxon>Viridiplantae</taxon>
        <taxon>Streptophyta</taxon>
        <taxon>Embryophyta</taxon>
        <taxon>Tracheophyta</taxon>
        <taxon>Spermatophyta</taxon>
        <taxon>Magnoliopsida</taxon>
        <taxon>Liliopsida</taxon>
        <taxon>Poales</taxon>
        <taxon>Poaceae</taxon>
        <taxon>PACMAD clade</taxon>
        <taxon>Panicoideae</taxon>
        <taxon>Panicodae</taxon>
        <taxon>Paniceae</taxon>
        <taxon>Cenchrinae</taxon>
        <taxon>Setaria</taxon>
    </lineage>
</organism>
<dbReference type="OrthoDB" id="17395at2759"/>
<protein>
    <recommendedName>
        <fullName evidence="2">Mandelate racemase/muconate lactonizing enzyme C-terminal domain-containing protein</fullName>
    </recommendedName>
</protein>
<name>A0A368SN55_SETIT</name>
<dbReference type="STRING" id="4555.A0A368SN55"/>
<dbReference type="SUPFAM" id="SSF51604">
    <property type="entry name" value="Enolase C-terminal domain-like"/>
    <property type="match status" value="1"/>
</dbReference>
<dbReference type="InterPro" id="IPR029065">
    <property type="entry name" value="Enolase_C-like"/>
</dbReference>
<dbReference type="AlphaFoldDB" id="A0A368SN55"/>
<dbReference type="PANTHER" id="PTHR48073:SF2">
    <property type="entry name" value="O-SUCCINYLBENZOATE SYNTHASE"/>
    <property type="match status" value="1"/>
</dbReference>
<accession>A0A368SN55</accession>
<proteinExistence type="predicted"/>
<dbReference type="SUPFAM" id="SSF54826">
    <property type="entry name" value="Enolase N-terminal domain-like"/>
    <property type="match status" value="1"/>
</dbReference>
<evidence type="ECO:0000259" key="2">
    <source>
        <dbReference type="SMART" id="SM00922"/>
    </source>
</evidence>
<dbReference type="SMART" id="SM00922">
    <property type="entry name" value="MR_MLE"/>
    <property type="match status" value="1"/>
</dbReference>
<dbReference type="InterPro" id="IPR013342">
    <property type="entry name" value="Mandelate_racemase_C"/>
</dbReference>
<keyword evidence="1" id="KW-0479">Metal-binding</keyword>
<sequence>MAADELCIRLASSRPLASRPPRLKETFSVDVAAAEAAPLAVPLAAPFAIASSRLDAVSIVAVRVELRSGAVGWGRHPCCHPSPTRTSRPRSRPAASLGALLDEVAGVLPGHAFASATAGVEMALIDAVANSIHIPLIPIVAPNEAAQLTAKYRGQGFQTLKLKVGKNLNSNMEVLKAIRFVHPDCSFILDANEGYTADQAIEVLDRLNEMGVTPVLFEQPVHRDDWEGVHDVSIVAMEKYKTLEIIDTARKANVTLMIGGMVETRIAMGFAGHLAAGLGCFSFVDLYTPHLLSEDPVYGGYEAFEPLSYKFTNARGHGGFLHLDNDESVYHSYP</sequence>
<dbReference type="Pfam" id="PF13378">
    <property type="entry name" value="MR_MLE_C"/>
    <property type="match status" value="1"/>
</dbReference>
<reference evidence="3" key="2">
    <citation type="submission" date="2015-07" db="EMBL/GenBank/DDBJ databases">
        <authorList>
            <person name="Noorani M."/>
        </authorList>
    </citation>
    <scope>NUCLEOTIDE SEQUENCE</scope>
    <source>
        <strain evidence="3">Yugu1</strain>
    </source>
</reference>